<accession>A0A5S9Q5B1</accession>
<gene>
    <name evidence="1" type="ORF">OPDIPICF_04661</name>
    <name evidence="2" type="ORF">OPDIPICF_04682</name>
</gene>
<dbReference type="EMBL" id="CACSIO010000015">
    <property type="protein sequence ID" value="CAA0113054.1"/>
    <property type="molecule type" value="Genomic_DNA"/>
</dbReference>
<organism evidence="1 3">
    <name type="scientific">BD1-7 clade bacterium</name>
    <dbReference type="NCBI Taxonomy" id="2029982"/>
    <lineage>
        <taxon>Bacteria</taxon>
        <taxon>Pseudomonadati</taxon>
        <taxon>Pseudomonadota</taxon>
        <taxon>Gammaproteobacteria</taxon>
        <taxon>Cellvibrionales</taxon>
        <taxon>Spongiibacteraceae</taxon>
        <taxon>BD1-7 clade</taxon>
    </lineage>
</organism>
<evidence type="ECO:0000313" key="2">
    <source>
        <dbReference type="EMBL" id="CAA0113054.1"/>
    </source>
</evidence>
<evidence type="ECO:0000313" key="1">
    <source>
        <dbReference type="EMBL" id="CAA0112819.1"/>
    </source>
</evidence>
<keyword evidence="3" id="KW-1185">Reference proteome</keyword>
<dbReference type="OrthoDB" id="9787807at2"/>
<sequence>MGVGLDRVVLWGRNLTQYEQMFNLTDSDLGKNIVGVADGPACTNAELFEQGIRYTSIDPIYKESVDDIRASFLGSRPDVMARISALVEAKTVGLQKSVEELGRDGDQVFDTFIADYEKRKDSGAYVYGELPSLPIADQAYDLALSSYLLFAYSGVLDYSFHLAAVRELLRVAREVRMYPVTDVDNYLSAHIPPMMQTLRDEGIDVYLEDVPFRYVDVKTNNQMLVARHL</sequence>
<evidence type="ECO:0000313" key="3">
    <source>
        <dbReference type="Proteomes" id="UP000441399"/>
    </source>
</evidence>
<reference evidence="1 3" key="1">
    <citation type="submission" date="2019-11" db="EMBL/GenBank/DDBJ databases">
        <authorList>
            <person name="Holert J."/>
        </authorList>
    </citation>
    <scope>NUCLEOTIDE SEQUENCE [LARGE SCALE GENOMIC DNA]</scope>
    <source>
        <strain evidence="1">SB11_3</strain>
    </source>
</reference>
<dbReference type="Proteomes" id="UP000441399">
    <property type="component" value="Unassembled WGS sequence"/>
</dbReference>
<dbReference type="EMBL" id="CACSIO010000014">
    <property type="protein sequence ID" value="CAA0112819.1"/>
    <property type="molecule type" value="Genomic_DNA"/>
</dbReference>
<proteinExistence type="predicted"/>
<evidence type="ECO:0008006" key="4">
    <source>
        <dbReference type="Google" id="ProtNLM"/>
    </source>
</evidence>
<dbReference type="AlphaFoldDB" id="A0A5S9Q5B1"/>
<name>A0A5S9Q5B1_9GAMM</name>
<protein>
    <recommendedName>
        <fullName evidence="4">SAM-dependent methyltransferase</fullName>
    </recommendedName>
</protein>